<organism evidence="2">
    <name type="scientific">Compsopogon caeruleus</name>
    <dbReference type="NCBI Taxonomy" id="31354"/>
    <lineage>
        <taxon>Eukaryota</taxon>
        <taxon>Rhodophyta</taxon>
        <taxon>Compsopogonophyceae</taxon>
        <taxon>Compsopogonales</taxon>
        <taxon>Compsopogonaceae</taxon>
        <taxon>Compsopogon</taxon>
    </lineage>
</organism>
<evidence type="ECO:0000313" key="2">
    <source>
        <dbReference type="EMBL" id="CAD9233786.1"/>
    </source>
</evidence>
<evidence type="ECO:0000256" key="1">
    <source>
        <dbReference type="SAM" id="MobiDB-lite"/>
    </source>
</evidence>
<feature type="region of interest" description="Disordered" evidence="1">
    <location>
        <begin position="1"/>
        <end position="25"/>
    </location>
</feature>
<gene>
    <name evidence="2" type="ORF">CCAE0312_LOCUS5872</name>
</gene>
<accession>A0A7S1XF71</accession>
<name>A0A7S1XF71_9RHOD</name>
<feature type="compositionally biased region" description="Low complexity" evidence="1">
    <location>
        <begin position="12"/>
        <end position="23"/>
    </location>
</feature>
<sequence length="203" mass="22047">MGAEESVPRVTVGSDVSSGYSDSEAGVSVTVVQSQRASDGMSAIRAAVESIRAMPEVTPWLSREMDFAAGPPDVPVEDLEHAVRSLLDAIHCPDFQSNRPGTAPWVDRHRLMLRKIEVFCDEAQIAATSAQRAAVDINKSSLASRSLNHLNVSIADLHDALERTLDDVQAIVDQLGQDQLPVPSFEEFLRTSPPVLKFARNNS</sequence>
<reference evidence="2" key="1">
    <citation type="submission" date="2021-01" db="EMBL/GenBank/DDBJ databases">
        <authorList>
            <person name="Corre E."/>
            <person name="Pelletier E."/>
            <person name="Niang G."/>
            <person name="Scheremetjew M."/>
            <person name="Finn R."/>
            <person name="Kale V."/>
            <person name="Holt S."/>
            <person name="Cochrane G."/>
            <person name="Meng A."/>
            <person name="Brown T."/>
            <person name="Cohen L."/>
        </authorList>
    </citation>
    <scope>NUCLEOTIDE SEQUENCE</scope>
    <source>
        <strain evidence="2">SAG 36.94</strain>
    </source>
</reference>
<dbReference type="AlphaFoldDB" id="A0A7S1XF71"/>
<proteinExistence type="predicted"/>
<protein>
    <submittedName>
        <fullName evidence="2">Uncharacterized protein</fullName>
    </submittedName>
</protein>
<dbReference type="EMBL" id="HBGH01010624">
    <property type="protein sequence ID" value="CAD9233786.1"/>
    <property type="molecule type" value="Transcribed_RNA"/>
</dbReference>